<dbReference type="Gene3D" id="3.40.630.30">
    <property type="match status" value="1"/>
</dbReference>
<feature type="domain" description="N-acetyltransferase" evidence="3">
    <location>
        <begin position="3"/>
        <end position="151"/>
    </location>
</feature>
<evidence type="ECO:0000313" key="5">
    <source>
        <dbReference type="Proteomes" id="UP000177583"/>
    </source>
</evidence>
<dbReference type="PANTHER" id="PTHR43877:SF2">
    <property type="entry name" value="AMINOALKYLPHOSPHONATE N-ACETYLTRANSFERASE-RELATED"/>
    <property type="match status" value="1"/>
</dbReference>
<protein>
    <recommendedName>
        <fullName evidence="3">N-acetyltransferase domain-containing protein</fullName>
    </recommendedName>
</protein>
<comment type="caution">
    <text evidence="4">The sequence shown here is derived from an EMBL/GenBank/DDBJ whole genome shotgun (WGS) entry which is preliminary data.</text>
</comment>
<reference evidence="4 5" key="1">
    <citation type="journal article" date="2016" name="Nat. Commun.">
        <title>Thousands of microbial genomes shed light on interconnected biogeochemical processes in an aquifer system.</title>
        <authorList>
            <person name="Anantharaman K."/>
            <person name="Brown C.T."/>
            <person name="Hug L.A."/>
            <person name="Sharon I."/>
            <person name="Castelle C.J."/>
            <person name="Probst A.J."/>
            <person name="Thomas B.C."/>
            <person name="Singh A."/>
            <person name="Wilkins M.J."/>
            <person name="Karaoz U."/>
            <person name="Brodie E.L."/>
            <person name="Williams K.H."/>
            <person name="Hubbard S.S."/>
            <person name="Banfield J.F."/>
        </authorList>
    </citation>
    <scope>NUCLEOTIDE SEQUENCE [LARGE SCALE GENOMIC DNA]</scope>
</reference>
<name>A0A1F6GLB4_9PROT</name>
<dbReference type="SUPFAM" id="SSF55729">
    <property type="entry name" value="Acyl-CoA N-acyltransferases (Nat)"/>
    <property type="match status" value="1"/>
</dbReference>
<gene>
    <name evidence="4" type="ORF">A2557_13310</name>
</gene>
<evidence type="ECO:0000256" key="1">
    <source>
        <dbReference type="ARBA" id="ARBA00022679"/>
    </source>
</evidence>
<proteinExistence type="predicted"/>
<dbReference type="PROSITE" id="PS51186">
    <property type="entry name" value="GNAT"/>
    <property type="match status" value="1"/>
</dbReference>
<dbReference type="CDD" id="cd04301">
    <property type="entry name" value="NAT_SF"/>
    <property type="match status" value="1"/>
</dbReference>
<dbReference type="InterPro" id="IPR050832">
    <property type="entry name" value="Bact_Acetyltransf"/>
</dbReference>
<evidence type="ECO:0000259" key="3">
    <source>
        <dbReference type="PROSITE" id="PS51186"/>
    </source>
</evidence>
<evidence type="ECO:0000256" key="2">
    <source>
        <dbReference type="ARBA" id="ARBA00023315"/>
    </source>
</evidence>
<keyword evidence="1" id="KW-0808">Transferase</keyword>
<dbReference type="Proteomes" id="UP000177583">
    <property type="component" value="Unassembled WGS sequence"/>
</dbReference>
<organism evidence="4 5">
    <name type="scientific">Candidatus Lambdaproteobacteria bacterium RIFOXYD2_FULL_56_26</name>
    <dbReference type="NCBI Taxonomy" id="1817773"/>
    <lineage>
        <taxon>Bacteria</taxon>
        <taxon>Pseudomonadati</taxon>
        <taxon>Pseudomonadota</taxon>
        <taxon>Candidatus Lambdaproteobacteria</taxon>
    </lineage>
</organism>
<dbReference type="EMBL" id="MFNF01000066">
    <property type="protein sequence ID" value="OGG98877.1"/>
    <property type="molecule type" value="Genomic_DNA"/>
</dbReference>
<accession>A0A1F6GLB4</accession>
<keyword evidence="2" id="KW-0012">Acyltransferase</keyword>
<evidence type="ECO:0000313" key="4">
    <source>
        <dbReference type="EMBL" id="OGG98877.1"/>
    </source>
</evidence>
<dbReference type="Pfam" id="PF00583">
    <property type="entry name" value="Acetyltransf_1"/>
    <property type="match status" value="1"/>
</dbReference>
<dbReference type="GO" id="GO:0016747">
    <property type="term" value="F:acyltransferase activity, transferring groups other than amino-acyl groups"/>
    <property type="evidence" value="ECO:0007669"/>
    <property type="project" value="InterPro"/>
</dbReference>
<dbReference type="AlphaFoldDB" id="A0A1F6GLB4"/>
<dbReference type="InterPro" id="IPR016181">
    <property type="entry name" value="Acyl_CoA_acyltransferase"/>
</dbReference>
<dbReference type="InterPro" id="IPR000182">
    <property type="entry name" value="GNAT_dom"/>
</dbReference>
<dbReference type="PANTHER" id="PTHR43877">
    <property type="entry name" value="AMINOALKYLPHOSPHONATE N-ACETYLTRANSFERASE-RELATED-RELATED"/>
    <property type="match status" value="1"/>
</dbReference>
<sequence>MTARYRYGKPQDLLGLLALEQAAFGPDCFDRQLLVELLTQDRSAVFVAEESGRLLGVVYLLWKNGPGGEYGRVFSLAVLPQAQGLGIGAQLMALAEREAQARGANRLVLEVREENRLAQSFYHKLGYRQTQRAANFYPDGAAALKFKKSLSLAYPPGLERSPQLPPWATRLVPPVPSPLGLATQALKLGLEVRLLCPYKTRPPGTGRPAEQTARTHAFAQGLGWGGYRFTGADLKVGWMQYAELWLFFSPDPDSPAPSWWRLLELEDTGLVLQPLGGQKSQPLKLAAPLAASLLAPKNRAYRALLLLGPSGPASSAGLR</sequence>